<keyword evidence="3" id="KW-1185">Reference proteome</keyword>
<comment type="caution">
    <text evidence="2">The sequence shown here is derived from an EMBL/GenBank/DDBJ whole genome shotgun (WGS) entry which is preliminary data.</text>
</comment>
<dbReference type="EMBL" id="SWMU01000002">
    <property type="protein sequence ID" value="TKS56473.1"/>
    <property type="molecule type" value="Genomic_DNA"/>
</dbReference>
<dbReference type="Proteomes" id="UP000306552">
    <property type="component" value="Unassembled WGS sequence"/>
</dbReference>
<proteinExistence type="predicted"/>
<keyword evidence="1" id="KW-0732">Signal</keyword>
<evidence type="ECO:0000313" key="2">
    <source>
        <dbReference type="EMBL" id="TKS56473.1"/>
    </source>
</evidence>
<name>A0A4U5TQY2_9FLAO</name>
<dbReference type="RefSeq" id="WP_138931575.1">
    <property type="nucleotide sequence ID" value="NZ_SWMU01000002.1"/>
</dbReference>
<evidence type="ECO:0008006" key="4">
    <source>
        <dbReference type="Google" id="ProtNLM"/>
    </source>
</evidence>
<feature type="signal peptide" evidence="1">
    <location>
        <begin position="1"/>
        <end position="22"/>
    </location>
</feature>
<dbReference type="OrthoDB" id="1122048at2"/>
<accession>A0A4U5TQY2</accession>
<evidence type="ECO:0000256" key="1">
    <source>
        <dbReference type="SAM" id="SignalP"/>
    </source>
</evidence>
<dbReference type="AlphaFoldDB" id="A0A4U5TQY2"/>
<reference evidence="2 3" key="1">
    <citation type="submission" date="2019-04" db="EMBL/GenBank/DDBJ databases">
        <title>Psychroflexus halotolerans sp. nov., isolated from a marine solar saltern.</title>
        <authorList>
            <person name="Feng X."/>
        </authorList>
    </citation>
    <scope>NUCLEOTIDE SEQUENCE [LARGE SCALE GENOMIC DNA]</scope>
    <source>
        <strain evidence="2 3">WDS2C27</strain>
    </source>
</reference>
<sequence length="193" mass="22021">MKTMKLMITVIAVLLSAQVSTASDIKIRTNENAEIVIEASELTGEEHIRIFDEEGTLLFYEVINERTYLKTFALSTLPNGKYFVKYENESKINTAVIVKNGDHAEVTSDFNRISFKPMIRQDHNFLNVGITNPQLENVRISIKDENGYELTEIKNLNDLVVKKTFDTRKLPKGKYSVQVNVGKQSFTKMLAIR</sequence>
<feature type="chain" id="PRO_5020628754" description="Secretion system C-terminal sorting domain-containing protein" evidence="1">
    <location>
        <begin position="23"/>
        <end position="193"/>
    </location>
</feature>
<evidence type="ECO:0000313" key="3">
    <source>
        <dbReference type="Proteomes" id="UP000306552"/>
    </source>
</evidence>
<protein>
    <recommendedName>
        <fullName evidence="4">Secretion system C-terminal sorting domain-containing protein</fullName>
    </recommendedName>
</protein>
<gene>
    <name evidence="2" type="ORF">FCN74_05360</name>
</gene>
<organism evidence="2 3">
    <name type="scientific">Mesohalobacter halotolerans</name>
    <dbReference type="NCBI Taxonomy" id="1883405"/>
    <lineage>
        <taxon>Bacteria</taxon>
        <taxon>Pseudomonadati</taxon>
        <taxon>Bacteroidota</taxon>
        <taxon>Flavobacteriia</taxon>
        <taxon>Flavobacteriales</taxon>
        <taxon>Flavobacteriaceae</taxon>
        <taxon>Mesohalobacter</taxon>
    </lineage>
</organism>